<gene>
    <name evidence="2" type="ORF">N4S67_18160</name>
</gene>
<evidence type="ECO:0000313" key="2">
    <source>
        <dbReference type="EMBL" id="MCT7660340.1"/>
    </source>
</evidence>
<protein>
    <recommendedName>
        <fullName evidence="4">Secreted protein</fullName>
    </recommendedName>
</protein>
<name>A0ABT2MG58_9MYCO</name>
<reference evidence="3" key="1">
    <citation type="submission" date="2023-07" db="EMBL/GenBank/DDBJ databases">
        <authorList>
            <person name="Deng Y."/>
            <person name="Zhang Y.-Q."/>
        </authorList>
    </citation>
    <scope>NUCLEOTIDE SEQUENCE [LARGE SCALE GENOMIC DNA]</scope>
    <source>
        <strain evidence="3">CPCC 205710</strain>
    </source>
</reference>
<keyword evidence="3" id="KW-1185">Reference proteome</keyword>
<evidence type="ECO:0008006" key="4">
    <source>
        <dbReference type="Google" id="ProtNLM"/>
    </source>
</evidence>
<feature type="signal peptide" evidence="1">
    <location>
        <begin position="1"/>
        <end position="32"/>
    </location>
</feature>
<accession>A0ABT2MG58</accession>
<evidence type="ECO:0000256" key="1">
    <source>
        <dbReference type="SAM" id="SignalP"/>
    </source>
</evidence>
<sequence length="163" mass="16444">MTTATASISITRTVVAAATAAAALAWAGPVHARPPFPIVQPVGVANCTQPEGQLCPGISSAPPIDPRTPTVKVDFSASSDHCSAIIAHIFVDGNEWGSNVVAPGQSDGGHEIPLGPGQHNIGVQAEGVTGGCNTGRLASWGGTLRIEEIGDPYRGDGILPPPA</sequence>
<evidence type="ECO:0000313" key="3">
    <source>
        <dbReference type="Proteomes" id="UP001206639"/>
    </source>
</evidence>
<organism evidence="2 3">
    <name type="scientific">Mycobacterium deserti</name>
    <dbReference type="NCBI Taxonomy" id="2978347"/>
    <lineage>
        <taxon>Bacteria</taxon>
        <taxon>Bacillati</taxon>
        <taxon>Actinomycetota</taxon>
        <taxon>Actinomycetes</taxon>
        <taxon>Mycobacteriales</taxon>
        <taxon>Mycobacteriaceae</taxon>
        <taxon>Mycobacterium</taxon>
    </lineage>
</organism>
<proteinExistence type="predicted"/>
<comment type="caution">
    <text evidence="2">The sequence shown here is derived from an EMBL/GenBank/DDBJ whole genome shotgun (WGS) entry which is preliminary data.</text>
</comment>
<dbReference type="EMBL" id="JAODWD010000004">
    <property type="protein sequence ID" value="MCT7660340.1"/>
    <property type="molecule type" value="Genomic_DNA"/>
</dbReference>
<dbReference type="Proteomes" id="UP001206639">
    <property type="component" value="Unassembled WGS sequence"/>
</dbReference>
<keyword evidence="1" id="KW-0732">Signal</keyword>
<dbReference type="RefSeq" id="WP_260994390.1">
    <property type="nucleotide sequence ID" value="NZ_JAODWD010000004.1"/>
</dbReference>
<feature type="chain" id="PRO_5046625036" description="Secreted protein" evidence="1">
    <location>
        <begin position="33"/>
        <end position="163"/>
    </location>
</feature>